<evidence type="ECO:0000313" key="2">
    <source>
        <dbReference type="EMBL" id="KAF0749566.1"/>
    </source>
</evidence>
<dbReference type="CDD" id="cd22343">
    <property type="entry name" value="PDDEXK_lambda_exonuclease-like"/>
    <property type="match status" value="1"/>
</dbReference>
<evidence type="ECO:0000313" key="3">
    <source>
        <dbReference type="Proteomes" id="UP000478052"/>
    </source>
</evidence>
<dbReference type="Pfam" id="PF09588">
    <property type="entry name" value="YqaJ"/>
    <property type="match status" value="1"/>
</dbReference>
<comment type="caution">
    <text evidence="2">The sequence shown here is derived from an EMBL/GenBank/DDBJ whole genome shotgun (WGS) entry which is preliminary data.</text>
</comment>
<dbReference type="OrthoDB" id="6617437at2759"/>
<dbReference type="InterPro" id="IPR011604">
    <property type="entry name" value="PDDEXK-like_dom_sf"/>
</dbReference>
<dbReference type="InterPro" id="IPR051703">
    <property type="entry name" value="NF-kappa-B_Signaling_Reg"/>
</dbReference>
<accession>A0A6G0Y5C9</accession>
<dbReference type="InterPro" id="IPR019080">
    <property type="entry name" value="YqaJ_viral_recombinase"/>
</dbReference>
<dbReference type="AlphaFoldDB" id="A0A6G0Y5C9"/>
<dbReference type="PANTHER" id="PTHR46609:SF8">
    <property type="entry name" value="YQAJ VIRAL RECOMBINASE DOMAIN-CONTAINING PROTEIN"/>
    <property type="match status" value="1"/>
</dbReference>
<dbReference type="SUPFAM" id="SSF52980">
    <property type="entry name" value="Restriction endonuclease-like"/>
    <property type="match status" value="1"/>
</dbReference>
<feature type="domain" description="YqaJ viral recombinase" evidence="1">
    <location>
        <begin position="147"/>
        <end position="233"/>
    </location>
</feature>
<protein>
    <submittedName>
        <fullName evidence="2">YqaJ domain-containing protein</fullName>
    </submittedName>
</protein>
<dbReference type="Proteomes" id="UP000478052">
    <property type="component" value="Unassembled WGS sequence"/>
</dbReference>
<dbReference type="Gene3D" id="3.90.320.10">
    <property type="match status" value="1"/>
</dbReference>
<dbReference type="EMBL" id="VUJU01006052">
    <property type="protein sequence ID" value="KAF0749566.1"/>
    <property type="molecule type" value="Genomic_DNA"/>
</dbReference>
<evidence type="ECO:0000259" key="1">
    <source>
        <dbReference type="Pfam" id="PF09588"/>
    </source>
</evidence>
<proteinExistence type="predicted"/>
<dbReference type="PANTHER" id="PTHR46609">
    <property type="entry name" value="EXONUCLEASE, PHAGE-TYPE/RECB, C-TERMINAL DOMAIN-CONTAINING PROTEIN"/>
    <property type="match status" value="1"/>
</dbReference>
<organism evidence="2 3">
    <name type="scientific">Aphis craccivora</name>
    <name type="common">Cowpea aphid</name>
    <dbReference type="NCBI Taxonomy" id="307492"/>
    <lineage>
        <taxon>Eukaryota</taxon>
        <taxon>Metazoa</taxon>
        <taxon>Ecdysozoa</taxon>
        <taxon>Arthropoda</taxon>
        <taxon>Hexapoda</taxon>
        <taxon>Insecta</taxon>
        <taxon>Pterygota</taxon>
        <taxon>Neoptera</taxon>
        <taxon>Paraneoptera</taxon>
        <taxon>Hemiptera</taxon>
        <taxon>Sternorrhyncha</taxon>
        <taxon>Aphidomorpha</taxon>
        <taxon>Aphidoidea</taxon>
        <taxon>Aphididae</taxon>
        <taxon>Aphidini</taxon>
        <taxon>Aphis</taxon>
        <taxon>Aphis</taxon>
    </lineage>
</organism>
<gene>
    <name evidence="2" type="ORF">FWK35_00017631</name>
</gene>
<reference evidence="2 3" key="1">
    <citation type="submission" date="2019-08" db="EMBL/GenBank/DDBJ databases">
        <title>Whole genome of Aphis craccivora.</title>
        <authorList>
            <person name="Voronova N.V."/>
            <person name="Shulinski R.S."/>
            <person name="Bandarenka Y.V."/>
            <person name="Zhorov D.G."/>
            <person name="Warner D."/>
        </authorList>
    </citation>
    <scope>NUCLEOTIDE SEQUENCE [LARGE SCALE GENOMIC DNA]</scope>
    <source>
        <strain evidence="2">180601</strain>
        <tissue evidence="2">Whole Body</tissue>
    </source>
</reference>
<sequence>MFYQYRRRTELFVRVIISLHPQIARISVLGIDVNAFSNLWFDHRRNDKGRLVKAMIRELDLILHNREGNELLFKNQGAGATLILLYQPQTLQSAYGTSESTKFHDYGRNLSPCPQGLVYREDLEYLTREQSLSNDWHNERKKGLQHQILMKKTTSCRKKVHSLLYRPNTTSKQTTYGIKMEPVARAHFENLNNVHVQICGLFRDKEFSYLAASPDGLVGENAILEIKCPFAAKESLNALEAIEMKMIQYCSIENNGEITLKKEHKFYLKCLLPEIVDPLYGKRFLTSDIRESVHIKNQINKK</sequence>
<dbReference type="InterPro" id="IPR011335">
    <property type="entry name" value="Restrct_endonuc-II-like"/>
</dbReference>
<dbReference type="GO" id="GO:0006281">
    <property type="term" value="P:DNA repair"/>
    <property type="evidence" value="ECO:0007669"/>
    <property type="project" value="UniProtKB-ARBA"/>
</dbReference>
<keyword evidence="3" id="KW-1185">Reference proteome</keyword>
<name>A0A6G0Y5C9_APHCR</name>